<dbReference type="EMBL" id="CCXY01000269">
    <property type="protein sequence ID" value="CEG13188.1"/>
    <property type="molecule type" value="Genomic_DNA"/>
</dbReference>
<protein>
    <submittedName>
        <fullName evidence="2">Uncharacterized protein</fullName>
    </submittedName>
</protein>
<organism evidence="2">
    <name type="scientific">groundwater metagenome</name>
    <dbReference type="NCBI Taxonomy" id="717931"/>
    <lineage>
        <taxon>unclassified sequences</taxon>
        <taxon>metagenomes</taxon>
        <taxon>ecological metagenomes</taxon>
    </lineage>
</organism>
<name>A0A098EAZ8_9ZZZZ</name>
<feature type="transmembrane region" description="Helical" evidence="1">
    <location>
        <begin position="29"/>
        <end position="54"/>
    </location>
</feature>
<feature type="transmembrane region" description="Helical" evidence="1">
    <location>
        <begin position="113"/>
        <end position="134"/>
    </location>
</feature>
<proteinExistence type="predicted"/>
<reference evidence="2" key="1">
    <citation type="submission" date="2014-09" db="EMBL/GenBank/DDBJ databases">
        <authorList>
            <person name="Probst J Alexander"/>
        </authorList>
    </citation>
    <scope>NUCLEOTIDE SEQUENCE</scope>
</reference>
<accession>A0A098EAZ8</accession>
<evidence type="ECO:0000256" key="1">
    <source>
        <dbReference type="SAM" id="Phobius"/>
    </source>
</evidence>
<keyword evidence="1" id="KW-1133">Transmembrane helix</keyword>
<sequence length="156" mass="17608">MLVYVFDWFTKFHSTEGYALLNSAIFTQVMIYLFMIAVVLGILAELTTLTLSVLNKRGMISPIDEPTKMANIRTSGLPRSTKGGYQRKIIGLMVLAIVGSLFLQFVGVLDEEIAFYIHGTVALTFIAILPYTMLFHEIARWRMCTGVKRMMNRTTA</sequence>
<gene>
    <name evidence="2" type="ORF">MSIBF_A3400001</name>
</gene>
<evidence type="ECO:0000313" key="2">
    <source>
        <dbReference type="EMBL" id="CEG13188.1"/>
    </source>
</evidence>
<keyword evidence="1" id="KW-0812">Transmembrane</keyword>
<keyword evidence="1" id="KW-0472">Membrane</keyword>
<feature type="transmembrane region" description="Helical" evidence="1">
    <location>
        <begin position="89"/>
        <end position="107"/>
    </location>
</feature>
<dbReference type="AlphaFoldDB" id="A0A098EAZ8"/>